<organism evidence="2 3">
    <name type="scientific">Romanomermis culicivorax</name>
    <name type="common">Nematode worm</name>
    <dbReference type="NCBI Taxonomy" id="13658"/>
    <lineage>
        <taxon>Eukaryota</taxon>
        <taxon>Metazoa</taxon>
        <taxon>Ecdysozoa</taxon>
        <taxon>Nematoda</taxon>
        <taxon>Enoplea</taxon>
        <taxon>Dorylaimia</taxon>
        <taxon>Mermithida</taxon>
        <taxon>Mermithoidea</taxon>
        <taxon>Mermithidae</taxon>
        <taxon>Romanomermis</taxon>
    </lineage>
</organism>
<reference evidence="3" key="1">
    <citation type="submission" date="2022-11" db="UniProtKB">
        <authorList>
            <consortium name="WormBaseParasite"/>
        </authorList>
    </citation>
    <scope>IDENTIFICATION</scope>
</reference>
<proteinExistence type="predicted"/>
<dbReference type="Proteomes" id="UP000887565">
    <property type="component" value="Unplaced"/>
</dbReference>
<evidence type="ECO:0000313" key="3">
    <source>
        <dbReference type="WBParaSite" id="nRc.2.0.1.t27705-RA"/>
    </source>
</evidence>
<name>A0A915JNC6_ROMCU</name>
<accession>A0A915JNC6</accession>
<sequence>MTFSHLWAFAVVGPFTIMGSQARKAHKHENPGGFVSGKGSQLHENVISVCSHMRQFQLPYPICALANCADFQVGHFYMRPMHLSNVYPNCNCAFCKCPAFVFSFIIERQWMHGLKSNSLAAPLAVAQCKGNRGEMMDSQTPPHTRVDQEAVEANKARTRARMEVIPVANKAIGDTIEEGLEEAIDAAGSSMLLAN</sequence>
<feature type="chain" id="PRO_5036811149" evidence="1">
    <location>
        <begin position="23"/>
        <end position="195"/>
    </location>
</feature>
<evidence type="ECO:0000256" key="1">
    <source>
        <dbReference type="SAM" id="SignalP"/>
    </source>
</evidence>
<evidence type="ECO:0000313" key="2">
    <source>
        <dbReference type="Proteomes" id="UP000887565"/>
    </source>
</evidence>
<feature type="signal peptide" evidence="1">
    <location>
        <begin position="1"/>
        <end position="22"/>
    </location>
</feature>
<protein>
    <submittedName>
        <fullName evidence="3">Uncharacterized protein</fullName>
    </submittedName>
</protein>
<keyword evidence="1" id="KW-0732">Signal</keyword>
<keyword evidence="2" id="KW-1185">Reference proteome</keyword>
<dbReference type="AlphaFoldDB" id="A0A915JNC6"/>
<dbReference type="WBParaSite" id="nRc.2.0.1.t27705-RA">
    <property type="protein sequence ID" value="nRc.2.0.1.t27705-RA"/>
    <property type="gene ID" value="nRc.2.0.1.g27705"/>
</dbReference>